<accession>A0A366FRB4</accession>
<dbReference type="InterPro" id="IPR051044">
    <property type="entry name" value="MAG_DAG_Lipase"/>
</dbReference>
<dbReference type="Pfam" id="PF12146">
    <property type="entry name" value="Hydrolase_4"/>
    <property type="match status" value="1"/>
</dbReference>
<dbReference type="EMBL" id="QNRK01000003">
    <property type="protein sequence ID" value="RBP17158.1"/>
    <property type="molecule type" value="Genomic_DNA"/>
</dbReference>
<evidence type="ECO:0000313" key="3">
    <source>
        <dbReference type="Proteomes" id="UP000253529"/>
    </source>
</evidence>
<evidence type="ECO:0000259" key="1">
    <source>
        <dbReference type="Pfam" id="PF12146"/>
    </source>
</evidence>
<gene>
    <name evidence="2" type="ORF">DFR50_10343</name>
</gene>
<name>A0A366FRB4_9HYPH</name>
<dbReference type="InterPro" id="IPR029058">
    <property type="entry name" value="AB_hydrolase_fold"/>
</dbReference>
<dbReference type="RefSeq" id="WP_113887794.1">
    <property type="nucleotide sequence ID" value="NZ_QNRK01000003.1"/>
</dbReference>
<dbReference type="Gene3D" id="3.40.50.1820">
    <property type="entry name" value="alpha/beta hydrolase"/>
    <property type="match status" value="1"/>
</dbReference>
<dbReference type="OrthoDB" id="9788260at2"/>
<keyword evidence="3" id="KW-1185">Reference proteome</keyword>
<comment type="caution">
    <text evidence="2">The sequence shown here is derived from an EMBL/GenBank/DDBJ whole genome shotgun (WGS) entry which is preliminary data.</text>
</comment>
<dbReference type="SUPFAM" id="SSF53474">
    <property type="entry name" value="alpha/beta-Hydrolases"/>
    <property type="match status" value="1"/>
</dbReference>
<proteinExistence type="predicted"/>
<sequence length="320" mass="34159">MPLASTSDNPAPPGAIEHAVRTADGVRLRAARWAPAGAARGTVAIFGGRGEFIEKYFEVARDLLARGFAVAALDWRGQGGSERRVRDASKGHVDDFAQFGRDLDAFTAQVLAPHCPRPWIGLGHSMGAAILLILDADGLRPFERLVLTSPMIAVKGVDHRGFARFAIDALGALGLGRAFAPGNARQTFWARPFAGNVFTTDPGRFARIARLLVEAPHLFLGGPTIGWARAAFRAMRRFDDPRVAWGDGTPALIVASGADRVTDRAAAERFAARLAPGSLVVIEGAEHEILIERDALRDQFWAAFDAFVAGAQSPSPPAAP</sequence>
<dbReference type="InterPro" id="IPR022742">
    <property type="entry name" value="Hydrolase_4"/>
</dbReference>
<dbReference type="PANTHER" id="PTHR11614">
    <property type="entry name" value="PHOSPHOLIPASE-RELATED"/>
    <property type="match status" value="1"/>
</dbReference>
<reference evidence="2 3" key="1">
    <citation type="submission" date="2018-06" db="EMBL/GenBank/DDBJ databases">
        <title>Genomic Encyclopedia of Type Strains, Phase IV (KMG-IV): sequencing the most valuable type-strain genomes for metagenomic binning, comparative biology and taxonomic classification.</title>
        <authorList>
            <person name="Goeker M."/>
        </authorList>
    </citation>
    <scope>NUCLEOTIDE SEQUENCE [LARGE SCALE GENOMIC DNA]</scope>
    <source>
        <strain evidence="2 3">DSM 24875</strain>
    </source>
</reference>
<feature type="domain" description="Serine aminopeptidase S33" evidence="1">
    <location>
        <begin position="38"/>
        <end position="294"/>
    </location>
</feature>
<organism evidence="2 3">
    <name type="scientific">Roseiarcus fermentans</name>
    <dbReference type="NCBI Taxonomy" id="1473586"/>
    <lineage>
        <taxon>Bacteria</taxon>
        <taxon>Pseudomonadati</taxon>
        <taxon>Pseudomonadota</taxon>
        <taxon>Alphaproteobacteria</taxon>
        <taxon>Hyphomicrobiales</taxon>
        <taxon>Roseiarcaceae</taxon>
        <taxon>Roseiarcus</taxon>
    </lineage>
</organism>
<evidence type="ECO:0000313" key="2">
    <source>
        <dbReference type="EMBL" id="RBP17158.1"/>
    </source>
</evidence>
<dbReference type="Proteomes" id="UP000253529">
    <property type="component" value="Unassembled WGS sequence"/>
</dbReference>
<dbReference type="AlphaFoldDB" id="A0A366FRB4"/>
<protein>
    <submittedName>
        <fullName evidence="2">Lysophospholipase</fullName>
    </submittedName>
</protein>